<sequence>MVSEPQDETEEARKRRIGPGPVFNKRTRRQFRPLYFFISWGISQFGNHMSSESGPTSGYKLYD</sequence>
<feature type="region of interest" description="Disordered" evidence="1">
    <location>
        <begin position="1"/>
        <end position="24"/>
    </location>
</feature>
<organism evidence="2">
    <name type="scientific">Anguilla anguilla</name>
    <name type="common">European freshwater eel</name>
    <name type="synonym">Muraena anguilla</name>
    <dbReference type="NCBI Taxonomy" id="7936"/>
    <lineage>
        <taxon>Eukaryota</taxon>
        <taxon>Metazoa</taxon>
        <taxon>Chordata</taxon>
        <taxon>Craniata</taxon>
        <taxon>Vertebrata</taxon>
        <taxon>Euteleostomi</taxon>
        <taxon>Actinopterygii</taxon>
        <taxon>Neopterygii</taxon>
        <taxon>Teleostei</taxon>
        <taxon>Anguilliformes</taxon>
        <taxon>Anguillidae</taxon>
        <taxon>Anguilla</taxon>
    </lineage>
</organism>
<feature type="compositionally biased region" description="Acidic residues" evidence="1">
    <location>
        <begin position="1"/>
        <end position="10"/>
    </location>
</feature>
<protein>
    <submittedName>
        <fullName evidence="2">Uncharacterized protein</fullName>
    </submittedName>
</protein>
<evidence type="ECO:0000256" key="1">
    <source>
        <dbReference type="SAM" id="MobiDB-lite"/>
    </source>
</evidence>
<reference evidence="2" key="1">
    <citation type="submission" date="2014-11" db="EMBL/GenBank/DDBJ databases">
        <authorList>
            <person name="Amaro Gonzalez C."/>
        </authorList>
    </citation>
    <scope>NUCLEOTIDE SEQUENCE</scope>
</reference>
<accession>A0A0E9Q6L8</accession>
<proteinExistence type="predicted"/>
<dbReference type="EMBL" id="GBXM01096046">
    <property type="protein sequence ID" value="JAH12531.1"/>
    <property type="molecule type" value="Transcribed_RNA"/>
</dbReference>
<name>A0A0E9Q6L8_ANGAN</name>
<evidence type="ECO:0000313" key="2">
    <source>
        <dbReference type="EMBL" id="JAH12531.1"/>
    </source>
</evidence>
<reference evidence="2" key="2">
    <citation type="journal article" date="2015" name="Fish Shellfish Immunol.">
        <title>Early steps in the European eel (Anguilla anguilla)-Vibrio vulnificus interaction in the gills: Role of the RtxA13 toxin.</title>
        <authorList>
            <person name="Callol A."/>
            <person name="Pajuelo D."/>
            <person name="Ebbesson L."/>
            <person name="Teles M."/>
            <person name="MacKenzie S."/>
            <person name="Amaro C."/>
        </authorList>
    </citation>
    <scope>NUCLEOTIDE SEQUENCE</scope>
</reference>
<dbReference type="AlphaFoldDB" id="A0A0E9Q6L8"/>